<protein>
    <recommendedName>
        <fullName evidence="4">BZIP domain-containing protein</fullName>
    </recommendedName>
</protein>
<evidence type="ECO:0008006" key="4">
    <source>
        <dbReference type="Google" id="ProtNLM"/>
    </source>
</evidence>
<feature type="compositionally biased region" description="Polar residues" evidence="1">
    <location>
        <begin position="484"/>
        <end position="494"/>
    </location>
</feature>
<dbReference type="VEuPathDB" id="FungiDB:Z518_11319"/>
<dbReference type="RefSeq" id="XP_013266717.1">
    <property type="nucleotide sequence ID" value="XM_013411263.1"/>
</dbReference>
<dbReference type="InterPro" id="IPR021833">
    <property type="entry name" value="DUF3425"/>
</dbReference>
<sequence length="562" mass="63904">MPRKPRSENPKEGKGNWKTKFTPQQLDRKRLVDRVGQRRNRELVKRKVTVLEERLRQAVRGDHNVLFQNLVEENSNLRSTLDKFETKMETILLFTQECLGMANTASTSANNRRTCSSPHDAPSEPAAEVEQVATPPSSDEDTNDRAYDRIAYDNSLPFLSSTMFQGTSLHHRENIPVPALEVSPEQIVEQVSNWKLLNQHGLGFDFLIRSCALDKEPVFLTTASVRQIIQSKTFYEDILDRLTPRIKPASPPIETSEESPPPQLSEMECQRRAVALCACEIVSRWRLLFRTRIECVSQFWALYRFYMFLVFPCYENLIKMPPWLWPTKAQLSQEHPGFIDCLIWPSLREKLINSWQNYNVKGLSIQLVRHFQIQNIDKQIIDIPLSVSSNPPGFVLDPNFEVVMYDLKNWTIGVGFLSQYPDLQLSPTANTNDNLNCLPIEAPIITPRIFEIPSLPAAFGTPKPRRQAMGQGSGQSPPKDDPHGQSQDANSPGLQASVPATERTQNKAGEKDIDTPSGPYSQEDFAALDHDGIFDPYFDPSNLMQEFFEFTSAATPGKHRYV</sequence>
<reference evidence="2 3" key="1">
    <citation type="submission" date="2015-01" db="EMBL/GenBank/DDBJ databases">
        <title>The Genome Sequence of Rhinocladiella mackenzie CBS 650.93.</title>
        <authorList>
            <consortium name="The Broad Institute Genomics Platform"/>
            <person name="Cuomo C."/>
            <person name="de Hoog S."/>
            <person name="Gorbushina A."/>
            <person name="Stielow B."/>
            <person name="Teixiera M."/>
            <person name="Abouelleil A."/>
            <person name="Chapman S.B."/>
            <person name="Priest M."/>
            <person name="Young S.K."/>
            <person name="Wortman J."/>
            <person name="Nusbaum C."/>
            <person name="Birren B."/>
        </authorList>
    </citation>
    <scope>NUCLEOTIDE SEQUENCE [LARGE SCALE GENOMIC DNA]</scope>
    <source>
        <strain evidence="2 3">CBS 650.93</strain>
    </source>
</reference>
<keyword evidence="3" id="KW-1185">Reference proteome</keyword>
<dbReference type="Proteomes" id="UP000053617">
    <property type="component" value="Unassembled WGS sequence"/>
</dbReference>
<organism evidence="2 3">
    <name type="scientific">Rhinocladiella mackenziei CBS 650.93</name>
    <dbReference type="NCBI Taxonomy" id="1442369"/>
    <lineage>
        <taxon>Eukaryota</taxon>
        <taxon>Fungi</taxon>
        <taxon>Dikarya</taxon>
        <taxon>Ascomycota</taxon>
        <taxon>Pezizomycotina</taxon>
        <taxon>Eurotiomycetes</taxon>
        <taxon>Chaetothyriomycetidae</taxon>
        <taxon>Chaetothyriales</taxon>
        <taxon>Herpotrichiellaceae</taxon>
        <taxon>Rhinocladiella</taxon>
    </lineage>
</organism>
<feature type="region of interest" description="Disordered" evidence="1">
    <location>
        <begin position="456"/>
        <end position="524"/>
    </location>
</feature>
<feature type="region of interest" description="Disordered" evidence="1">
    <location>
        <begin position="105"/>
        <end position="144"/>
    </location>
</feature>
<evidence type="ECO:0000313" key="3">
    <source>
        <dbReference type="Proteomes" id="UP000053617"/>
    </source>
</evidence>
<dbReference type="AlphaFoldDB" id="A0A0D2I8N6"/>
<name>A0A0D2I8N6_9EURO</name>
<dbReference type="Pfam" id="PF11905">
    <property type="entry name" value="DUF3425"/>
    <property type="match status" value="1"/>
</dbReference>
<accession>A0A0D2I8N6</accession>
<dbReference type="PANTHER" id="PTHR37012:SF7">
    <property type="entry name" value="B-ZIP TRANSCRIPTION FACTOR (EUROFUNG)-RELATED"/>
    <property type="match status" value="1"/>
</dbReference>
<dbReference type="STRING" id="1442369.A0A0D2I8N6"/>
<evidence type="ECO:0000313" key="2">
    <source>
        <dbReference type="EMBL" id="KIW99580.1"/>
    </source>
</evidence>
<evidence type="ECO:0000256" key="1">
    <source>
        <dbReference type="SAM" id="MobiDB-lite"/>
    </source>
</evidence>
<feature type="compositionally biased region" description="Polar residues" evidence="1">
    <location>
        <begin position="105"/>
        <end position="117"/>
    </location>
</feature>
<dbReference type="PANTHER" id="PTHR37012">
    <property type="entry name" value="B-ZIP TRANSCRIPTION FACTOR (EUROFUNG)-RELATED"/>
    <property type="match status" value="1"/>
</dbReference>
<dbReference type="GeneID" id="25299390"/>
<dbReference type="HOGENOM" id="CLU_035450_0_0_1"/>
<dbReference type="EMBL" id="KN847486">
    <property type="protein sequence ID" value="KIW99580.1"/>
    <property type="molecule type" value="Genomic_DNA"/>
</dbReference>
<proteinExistence type="predicted"/>
<feature type="compositionally biased region" description="Basic and acidic residues" evidence="1">
    <location>
        <begin position="504"/>
        <end position="514"/>
    </location>
</feature>
<dbReference type="OrthoDB" id="4161589at2759"/>
<gene>
    <name evidence="2" type="ORF">Z518_11319</name>
</gene>